<proteinExistence type="inferred from homology"/>
<name>A0A9D0ZDG0_9FIRM</name>
<dbReference type="InterPro" id="IPR016425">
    <property type="entry name" value="IspG_bac"/>
</dbReference>
<feature type="binding site" evidence="7">
    <location>
        <position position="260"/>
    </location>
    <ligand>
        <name>[4Fe-4S] cluster</name>
        <dbReference type="ChEBI" id="CHEBI:49883"/>
    </ligand>
</feature>
<dbReference type="PIRSF" id="PIRSF004640">
    <property type="entry name" value="IspG"/>
    <property type="match status" value="1"/>
</dbReference>
<dbReference type="AlphaFoldDB" id="A0A9D0ZDG0"/>
<comment type="caution">
    <text evidence="10">The sequence shown here is derived from an EMBL/GenBank/DDBJ whole genome shotgun (WGS) entry which is preliminary data.</text>
</comment>
<protein>
    <recommendedName>
        <fullName evidence="7">4-hydroxy-3-methylbut-2-en-1-yl diphosphate synthase (flavodoxin)</fullName>
        <ecNumber evidence="7">1.17.7.3</ecNumber>
    </recommendedName>
    <alternativeName>
        <fullName evidence="7">1-hydroxy-2-methyl-2-(E)-butenyl 4-diphosphate synthase</fullName>
    </alternativeName>
</protein>
<keyword evidence="6 7" id="KW-0414">Isoprene biosynthesis</keyword>
<feature type="binding site" evidence="7">
    <location>
        <position position="263"/>
    </location>
    <ligand>
        <name>[4Fe-4S] cluster</name>
        <dbReference type="ChEBI" id="CHEBI:49883"/>
    </ligand>
</feature>
<dbReference type="Proteomes" id="UP000886887">
    <property type="component" value="Unassembled WGS sequence"/>
</dbReference>
<reference evidence="10" key="1">
    <citation type="submission" date="2020-10" db="EMBL/GenBank/DDBJ databases">
        <authorList>
            <person name="Gilroy R."/>
        </authorList>
    </citation>
    <scope>NUCLEOTIDE SEQUENCE</scope>
    <source>
        <strain evidence="10">ChiSxjej2B14-6234</strain>
    </source>
</reference>
<dbReference type="EMBL" id="DVFJ01000036">
    <property type="protein sequence ID" value="HIQ72448.1"/>
    <property type="molecule type" value="Genomic_DNA"/>
</dbReference>
<dbReference type="NCBIfam" id="TIGR00612">
    <property type="entry name" value="ispG_gcpE"/>
    <property type="match status" value="1"/>
</dbReference>
<evidence type="ECO:0000256" key="6">
    <source>
        <dbReference type="ARBA" id="ARBA00023229"/>
    </source>
</evidence>
<sequence>MTRRVQVGTVAIGGGAPVSVQSMTNTDTRDVEATLAQIRALAQAGADIVRVSVYDMDCAKAVRALVDGSPVPLVADIHFDYRLAIAAAENGISKLRINPGNIGGERNVRALADCVKAHHIPVRIGVNSGSVEREILQKYGGPTPEGMLESALGHARMLERCGFYDMVLSMKASNVPDTYAVYRLAAERCDYPLHVGVTEAGLPGEGTLKSAIGIGALLLAGIGDTIRVSLTGDPVPEVRAGLDILRAVGLRRDHISYISCPTCGRTCIDVGGIMARVQKELADVRAPLKVAVMGCVVNGPGEAREADVGVAGGRDGGALFVKGKAPRKIQGDLAQALIDEVRAMLRAEGEGLS</sequence>
<evidence type="ECO:0000256" key="1">
    <source>
        <dbReference type="ARBA" id="ARBA00022485"/>
    </source>
</evidence>
<evidence type="ECO:0000256" key="3">
    <source>
        <dbReference type="ARBA" id="ARBA00023002"/>
    </source>
</evidence>
<dbReference type="GO" id="GO:0019288">
    <property type="term" value="P:isopentenyl diphosphate biosynthetic process, methylerythritol 4-phosphate pathway"/>
    <property type="evidence" value="ECO:0007669"/>
    <property type="project" value="UniProtKB-UniRule"/>
</dbReference>
<comment type="function">
    <text evidence="7">Converts 2C-methyl-D-erythritol 2,4-cyclodiphosphate (ME-2,4cPP) into 1-hydroxy-2-methyl-2-(E)-butenyl 4-diphosphate.</text>
</comment>
<dbReference type="Pfam" id="PF26540">
    <property type="entry name" value="GcpE_C"/>
    <property type="match status" value="1"/>
</dbReference>
<dbReference type="GO" id="GO:0046429">
    <property type="term" value="F:4-hydroxy-3-methylbut-2-en-1-yl diphosphate synthase activity (ferredoxin)"/>
    <property type="evidence" value="ECO:0007669"/>
    <property type="project" value="UniProtKB-UniRule"/>
</dbReference>
<feature type="domain" description="IspG TIM-barrel" evidence="8">
    <location>
        <begin position="2"/>
        <end position="241"/>
    </location>
</feature>
<evidence type="ECO:0000256" key="5">
    <source>
        <dbReference type="ARBA" id="ARBA00023014"/>
    </source>
</evidence>
<dbReference type="PANTHER" id="PTHR30454:SF0">
    <property type="entry name" value="4-HYDROXY-3-METHYLBUT-2-EN-1-YL DIPHOSPHATE SYNTHASE (FERREDOXIN), CHLOROPLASTIC"/>
    <property type="match status" value="1"/>
</dbReference>
<dbReference type="PANTHER" id="PTHR30454">
    <property type="entry name" value="4-HYDROXY-3-METHYLBUT-2-EN-1-YL DIPHOSPHATE SYNTHASE"/>
    <property type="match status" value="1"/>
</dbReference>
<evidence type="ECO:0000256" key="2">
    <source>
        <dbReference type="ARBA" id="ARBA00022723"/>
    </source>
</evidence>
<organism evidence="10 11">
    <name type="scientific">Candidatus Onthenecus intestinigallinarum</name>
    <dbReference type="NCBI Taxonomy" id="2840875"/>
    <lineage>
        <taxon>Bacteria</taxon>
        <taxon>Bacillati</taxon>
        <taxon>Bacillota</taxon>
        <taxon>Clostridia</taxon>
        <taxon>Eubacteriales</taxon>
        <taxon>Candidatus Onthenecus</taxon>
    </lineage>
</organism>
<dbReference type="Pfam" id="PF04551">
    <property type="entry name" value="GcpE"/>
    <property type="match status" value="1"/>
</dbReference>
<dbReference type="InterPro" id="IPR058578">
    <property type="entry name" value="IspG_TIM"/>
</dbReference>
<comment type="catalytic activity">
    <reaction evidence="7">
        <text>(2E)-4-hydroxy-3-methylbut-2-enyl diphosphate + oxidized [flavodoxin] + H2O + 2 H(+) = 2-C-methyl-D-erythritol 2,4-cyclic diphosphate + reduced [flavodoxin]</text>
        <dbReference type="Rhea" id="RHEA:43604"/>
        <dbReference type="Rhea" id="RHEA-COMP:10622"/>
        <dbReference type="Rhea" id="RHEA-COMP:10623"/>
        <dbReference type="ChEBI" id="CHEBI:15377"/>
        <dbReference type="ChEBI" id="CHEBI:15378"/>
        <dbReference type="ChEBI" id="CHEBI:57618"/>
        <dbReference type="ChEBI" id="CHEBI:58210"/>
        <dbReference type="ChEBI" id="CHEBI:58483"/>
        <dbReference type="ChEBI" id="CHEBI:128753"/>
        <dbReference type="EC" id="1.17.7.3"/>
    </reaction>
</comment>
<dbReference type="FunFam" id="3.20.20.20:FF:000001">
    <property type="entry name" value="4-hydroxy-3-methylbut-2-en-1-yl diphosphate synthase (flavodoxin)"/>
    <property type="match status" value="1"/>
</dbReference>
<feature type="binding site" evidence="7">
    <location>
        <position position="302"/>
    </location>
    <ligand>
        <name>[4Fe-4S] cluster</name>
        <dbReference type="ChEBI" id="CHEBI:49883"/>
    </ligand>
</feature>
<dbReference type="Gene3D" id="3.30.413.10">
    <property type="entry name" value="Sulfite Reductase Hemoprotein, domain 1"/>
    <property type="match status" value="1"/>
</dbReference>
<dbReference type="InterPro" id="IPR011005">
    <property type="entry name" value="Dihydropteroate_synth-like_sf"/>
</dbReference>
<keyword evidence="1 7" id="KW-0004">4Fe-4S</keyword>
<dbReference type="SUPFAM" id="SSF51717">
    <property type="entry name" value="Dihydropteroate synthetase-like"/>
    <property type="match status" value="1"/>
</dbReference>
<reference evidence="10" key="2">
    <citation type="journal article" date="2021" name="PeerJ">
        <title>Extensive microbial diversity within the chicken gut microbiome revealed by metagenomics and culture.</title>
        <authorList>
            <person name="Gilroy R."/>
            <person name="Ravi A."/>
            <person name="Getino M."/>
            <person name="Pursley I."/>
            <person name="Horton D.L."/>
            <person name="Alikhan N.F."/>
            <person name="Baker D."/>
            <person name="Gharbi K."/>
            <person name="Hall N."/>
            <person name="Watson M."/>
            <person name="Adriaenssens E.M."/>
            <person name="Foster-Nyarko E."/>
            <person name="Jarju S."/>
            <person name="Secka A."/>
            <person name="Antonio M."/>
            <person name="Oren A."/>
            <person name="Chaudhuri R.R."/>
            <person name="La Ragione R."/>
            <person name="Hildebrand F."/>
            <person name="Pallen M.J."/>
        </authorList>
    </citation>
    <scope>NUCLEOTIDE SEQUENCE</scope>
    <source>
        <strain evidence="10">ChiSxjej2B14-6234</strain>
    </source>
</reference>
<dbReference type="GO" id="GO:0016114">
    <property type="term" value="P:terpenoid biosynthetic process"/>
    <property type="evidence" value="ECO:0007669"/>
    <property type="project" value="InterPro"/>
</dbReference>
<dbReference type="InterPro" id="IPR004588">
    <property type="entry name" value="IspG_bac-typ"/>
</dbReference>
<gene>
    <name evidence="7 10" type="primary">ispG</name>
    <name evidence="10" type="synonym">gcpE</name>
    <name evidence="10" type="ORF">IAB73_09620</name>
</gene>
<dbReference type="SUPFAM" id="SSF56014">
    <property type="entry name" value="Nitrite and sulphite reductase 4Fe-4S domain-like"/>
    <property type="match status" value="1"/>
</dbReference>
<evidence type="ECO:0000259" key="8">
    <source>
        <dbReference type="Pfam" id="PF04551"/>
    </source>
</evidence>
<dbReference type="HAMAP" id="MF_00159">
    <property type="entry name" value="IspG"/>
    <property type="match status" value="1"/>
</dbReference>
<accession>A0A9D0ZDG0</accession>
<evidence type="ECO:0000313" key="10">
    <source>
        <dbReference type="EMBL" id="HIQ72448.1"/>
    </source>
</evidence>
<evidence type="ECO:0000313" key="11">
    <source>
        <dbReference type="Proteomes" id="UP000886887"/>
    </source>
</evidence>
<keyword evidence="2 7" id="KW-0479">Metal-binding</keyword>
<dbReference type="GO" id="GO:0141197">
    <property type="term" value="F:4-hydroxy-3-methylbut-2-enyl-diphosphate synthase activity (flavodoxin)"/>
    <property type="evidence" value="ECO:0007669"/>
    <property type="project" value="UniProtKB-EC"/>
</dbReference>
<dbReference type="NCBIfam" id="NF001540">
    <property type="entry name" value="PRK00366.1"/>
    <property type="match status" value="1"/>
</dbReference>
<keyword evidence="4 7" id="KW-0408">Iron</keyword>
<feature type="domain" description="IspG C-terminal" evidence="9">
    <location>
        <begin position="257"/>
        <end position="342"/>
    </location>
</feature>
<comment type="cofactor">
    <cofactor evidence="7">
        <name>[4Fe-4S] cluster</name>
        <dbReference type="ChEBI" id="CHEBI:49883"/>
    </cofactor>
    <text evidence="7">Binds 1 [4Fe-4S] cluster.</text>
</comment>
<evidence type="ECO:0000256" key="7">
    <source>
        <dbReference type="HAMAP-Rule" id="MF_00159"/>
    </source>
</evidence>
<keyword evidence="5 7" id="KW-0411">Iron-sulfur</keyword>
<dbReference type="EC" id="1.17.7.3" evidence="7"/>
<comment type="similarity">
    <text evidence="7">Belongs to the IspG family.</text>
</comment>
<dbReference type="Gene3D" id="3.20.20.20">
    <property type="entry name" value="Dihydropteroate synthase-like"/>
    <property type="match status" value="1"/>
</dbReference>
<feature type="binding site" evidence="7">
    <location>
        <position position="295"/>
    </location>
    <ligand>
        <name>[4Fe-4S] cluster</name>
        <dbReference type="ChEBI" id="CHEBI:49883"/>
    </ligand>
</feature>
<dbReference type="InterPro" id="IPR045854">
    <property type="entry name" value="NO2/SO3_Rdtase_4Fe4S_sf"/>
</dbReference>
<evidence type="ECO:0000256" key="4">
    <source>
        <dbReference type="ARBA" id="ARBA00023004"/>
    </source>
</evidence>
<evidence type="ECO:0000259" key="9">
    <source>
        <dbReference type="Pfam" id="PF26540"/>
    </source>
</evidence>
<keyword evidence="3 7" id="KW-0560">Oxidoreductase</keyword>
<dbReference type="GO" id="GO:0051539">
    <property type="term" value="F:4 iron, 4 sulfur cluster binding"/>
    <property type="evidence" value="ECO:0007669"/>
    <property type="project" value="UniProtKB-UniRule"/>
</dbReference>
<comment type="pathway">
    <text evidence="7">Isoprenoid biosynthesis; isopentenyl diphosphate biosynthesis via DXP pathway; isopentenyl diphosphate from 1-deoxy-D-xylulose 5-phosphate: step 5/6.</text>
</comment>
<dbReference type="GO" id="GO:0005506">
    <property type="term" value="F:iron ion binding"/>
    <property type="evidence" value="ECO:0007669"/>
    <property type="project" value="InterPro"/>
</dbReference>
<dbReference type="InterPro" id="IPR058579">
    <property type="entry name" value="IspG_C"/>
</dbReference>